<gene>
    <name evidence="1" type="ORF">AFOL1_LOCUS95031</name>
</gene>
<protein>
    <submittedName>
        <fullName evidence="1">Uncharacterized protein</fullName>
    </submittedName>
</protein>
<accession>A0A7R9SD27</accession>
<proteinExistence type="predicted"/>
<evidence type="ECO:0000313" key="1">
    <source>
        <dbReference type="EMBL" id="CAD8020486.1"/>
    </source>
</evidence>
<dbReference type="EMBL" id="HBDT01095026">
    <property type="protein sequence ID" value="CAD8020486.1"/>
    <property type="molecule type" value="Transcribed_RNA"/>
</dbReference>
<name>A0A7R9SD27_9CRUS</name>
<dbReference type="AlphaFoldDB" id="A0A7R9SD27"/>
<organism evidence="1">
    <name type="scientific">Argulus foliaceus</name>
    <dbReference type="NCBI Taxonomy" id="509924"/>
    <lineage>
        <taxon>Eukaryota</taxon>
        <taxon>Metazoa</taxon>
        <taxon>Ecdysozoa</taxon>
        <taxon>Arthropoda</taxon>
        <taxon>Crustacea</taxon>
        <taxon>Oligostraca</taxon>
        <taxon>Ichthyostraca</taxon>
        <taxon>Branchiura</taxon>
        <taxon>Arguloida</taxon>
        <taxon>Argulidae</taxon>
        <taxon>Argulus</taxon>
    </lineage>
</organism>
<sequence length="110" mass="12496">MNGLNVTPNIKMYSSCILHLAIELKRVVNMAQKTNITCHLPTSENLYSSSCLKRDKTFSGTHSTQDTYCFNCYPQAGVTGHLNHGQITEKQFLCKWHNSIEFLNFVVLVQ</sequence>
<reference evidence="1" key="1">
    <citation type="submission" date="2019-11" db="EMBL/GenBank/DDBJ databases">
        <authorList>
            <person name="Li R."/>
            <person name="Bekaert M."/>
        </authorList>
    </citation>
    <scope>NUCLEOTIDE SEQUENCE</scope>
</reference>